<comment type="caution">
    <text evidence="3">The sequence shown here is derived from an EMBL/GenBank/DDBJ whole genome shotgun (WGS) entry which is preliminary data.</text>
</comment>
<dbReference type="STRING" id="1137799.GZ78_20895"/>
<dbReference type="AlphaFoldDB" id="A0A081ND19"/>
<feature type="compositionally biased region" description="Basic and acidic residues" evidence="1">
    <location>
        <begin position="365"/>
        <end position="375"/>
    </location>
</feature>
<dbReference type="PANTHER" id="PTHR37533">
    <property type="entry name" value="FLAGELLAR HOOK-LENGTH CONTROL PROTEIN"/>
    <property type="match status" value="1"/>
</dbReference>
<dbReference type="RefSeq" id="WP_034839777.1">
    <property type="nucleotide sequence ID" value="NZ_JOKH01000005.1"/>
</dbReference>
<dbReference type="eggNOG" id="COG3144">
    <property type="taxonomic scope" value="Bacteria"/>
</dbReference>
<organism evidence="3 4">
    <name type="scientific">Endozoicomonas numazuensis</name>
    <dbReference type="NCBI Taxonomy" id="1137799"/>
    <lineage>
        <taxon>Bacteria</taxon>
        <taxon>Pseudomonadati</taxon>
        <taxon>Pseudomonadota</taxon>
        <taxon>Gammaproteobacteria</taxon>
        <taxon>Oceanospirillales</taxon>
        <taxon>Endozoicomonadaceae</taxon>
        <taxon>Endozoicomonas</taxon>
    </lineage>
</organism>
<gene>
    <name evidence="3" type="ORF">GZ78_20895</name>
</gene>
<dbReference type="EMBL" id="JOKH01000005">
    <property type="protein sequence ID" value="KEQ16342.1"/>
    <property type="molecule type" value="Genomic_DNA"/>
</dbReference>
<sequence>MDSLPALDLASILPIPAGENQAIHPNTQVLASAPFQQSNVSAHSSKSENSFDALLNLLSTQQAHVIEGSAQLRTLPEPLPSSLKPSHHLPPELAELAISSDPVVDYNQGLPNLQALAQNIPAQPADTADYSLQKLMPQSMGTALLPGSLSDQTGLKSEAGKVSEHQPLMRHEEVRPLKDALTLDGKSFPKSEPYPENREFKPELSVRDFKVLETTPRLEASIKAEPQSTVSNTQNTTTTPLNLTVQAPVQSVEPKIFNAPVSPQTEAQPSMTMRLKEFQDFPNAMGNRLAWLANNEQKTAIIRLDPPELGKLELLLNIDGDKVTVNFQASGNAVRELILQQIDRLRMAMADHDLDLVNVDVSAERESDREKDEFHSSPASSVSNPMVDESTDESGSLISGSYTAVSTGFLDTFA</sequence>
<dbReference type="Pfam" id="PF02120">
    <property type="entry name" value="Flg_hook"/>
    <property type="match status" value="1"/>
</dbReference>
<accession>A0A081ND19</accession>
<dbReference type="OrthoDB" id="1792985at2"/>
<reference evidence="3 4" key="1">
    <citation type="submission" date="2014-06" db="EMBL/GenBank/DDBJ databases">
        <title>Whole Genome Sequences of Three Symbiotic Endozoicomonas Bacteria.</title>
        <authorList>
            <person name="Neave M.J."/>
            <person name="Apprill A."/>
            <person name="Voolstra C.R."/>
        </authorList>
    </citation>
    <scope>NUCLEOTIDE SEQUENCE [LARGE SCALE GENOMIC DNA]</scope>
    <source>
        <strain evidence="3 4">DSM 25634</strain>
    </source>
</reference>
<keyword evidence="4" id="KW-1185">Reference proteome</keyword>
<dbReference type="InterPro" id="IPR052563">
    <property type="entry name" value="FliK"/>
</dbReference>
<dbReference type="Proteomes" id="UP000028073">
    <property type="component" value="Unassembled WGS sequence"/>
</dbReference>
<dbReference type="PANTHER" id="PTHR37533:SF2">
    <property type="entry name" value="FLAGELLAR HOOK-LENGTH CONTROL PROTEIN"/>
    <property type="match status" value="1"/>
</dbReference>
<evidence type="ECO:0000313" key="3">
    <source>
        <dbReference type="EMBL" id="KEQ16342.1"/>
    </source>
</evidence>
<dbReference type="InterPro" id="IPR021136">
    <property type="entry name" value="Flagellar_hook_control-like_C"/>
</dbReference>
<evidence type="ECO:0000256" key="1">
    <source>
        <dbReference type="SAM" id="MobiDB-lite"/>
    </source>
</evidence>
<name>A0A081ND19_9GAMM</name>
<feature type="domain" description="Flagellar hook-length control protein-like C-terminal" evidence="2">
    <location>
        <begin position="287"/>
        <end position="367"/>
    </location>
</feature>
<evidence type="ECO:0000313" key="4">
    <source>
        <dbReference type="Proteomes" id="UP000028073"/>
    </source>
</evidence>
<dbReference type="Gene3D" id="3.30.750.140">
    <property type="match status" value="1"/>
</dbReference>
<proteinExistence type="predicted"/>
<protein>
    <recommendedName>
        <fullName evidence="2">Flagellar hook-length control protein-like C-terminal domain-containing protein</fullName>
    </recommendedName>
</protein>
<evidence type="ECO:0000259" key="2">
    <source>
        <dbReference type="Pfam" id="PF02120"/>
    </source>
</evidence>
<feature type="region of interest" description="Disordered" evidence="1">
    <location>
        <begin position="365"/>
        <end position="397"/>
    </location>
</feature>
<dbReference type="CDD" id="cd17470">
    <property type="entry name" value="T3SS_Flik_C"/>
    <property type="match status" value="1"/>
</dbReference>
<dbReference type="InterPro" id="IPR038610">
    <property type="entry name" value="FliK-like_C_sf"/>
</dbReference>